<evidence type="ECO:0000256" key="2">
    <source>
        <dbReference type="ARBA" id="ARBA00006375"/>
    </source>
</evidence>
<dbReference type="PROSITE" id="PS50920">
    <property type="entry name" value="SOLCAR"/>
    <property type="match status" value="3"/>
</dbReference>
<dbReference type="PROSITE" id="PS50222">
    <property type="entry name" value="EF_HAND_2"/>
    <property type="match status" value="3"/>
</dbReference>
<comment type="catalytic activity">
    <reaction evidence="14">
        <text>ADP(out) + diphosphate(in) = ADP(in) + diphosphate(out)</text>
        <dbReference type="Rhea" id="RHEA:73671"/>
        <dbReference type="ChEBI" id="CHEBI:33019"/>
        <dbReference type="ChEBI" id="CHEBI:456216"/>
    </reaction>
</comment>
<comment type="catalytic activity">
    <reaction evidence="22">
        <text>dADP(in) + ADP(out) = dADP(out) + ADP(in)</text>
        <dbReference type="Rhea" id="RHEA:72855"/>
        <dbReference type="ChEBI" id="CHEBI:57667"/>
        <dbReference type="ChEBI" id="CHEBI:456216"/>
    </reaction>
</comment>
<organism evidence="26 27">
    <name type="scientific">Apodemus speciosus</name>
    <name type="common">Large Japanese field mouse</name>
    <dbReference type="NCBI Taxonomy" id="105296"/>
    <lineage>
        <taxon>Eukaryota</taxon>
        <taxon>Metazoa</taxon>
        <taxon>Chordata</taxon>
        <taxon>Craniata</taxon>
        <taxon>Vertebrata</taxon>
        <taxon>Euteleostomi</taxon>
        <taxon>Mammalia</taxon>
        <taxon>Eutheria</taxon>
        <taxon>Euarchontoglires</taxon>
        <taxon>Glires</taxon>
        <taxon>Rodentia</taxon>
        <taxon>Myomorpha</taxon>
        <taxon>Muroidea</taxon>
        <taxon>Muridae</taxon>
        <taxon>Murinae</taxon>
        <taxon>Apodemus</taxon>
    </lineage>
</organism>
<dbReference type="Pfam" id="PF00153">
    <property type="entry name" value="Mito_carr"/>
    <property type="match status" value="3"/>
</dbReference>
<keyword evidence="4" id="KW-0050">Antiport</keyword>
<evidence type="ECO:0000256" key="12">
    <source>
        <dbReference type="ARBA" id="ARBA00036289"/>
    </source>
</evidence>
<comment type="similarity">
    <text evidence="2 24">Belongs to the mitochondrial carrier (TC 2.A.29) family.</text>
</comment>
<keyword evidence="7" id="KW-0677">Repeat</keyword>
<dbReference type="SUPFAM" id="SSF103506">
    <property type="entry name" value="Mitochondrial carrier"/>
    <property type="match status" value="1"/>
</dbReference>
<comment type="catalytic activity">
    <reaction evidence="19">
        <text>Mg(2+)(in) + ADP(out) + ATP(in) + H(+)(out) = Mg(2+)(out) + ADP(in) + ATP(out) + H(+)(in)</text>
        <dbReference type="Rhea" id="RHEA:73659"/>
        <dbReference type="ChEBI" id="CHEBI:15378"/>
        <dbReference type="ChEBI" id="CHEBI:18420"/>
        <dbReference type="ChEBI" id="CHEBI:30616"/>
        <dbReference type="ChEBI" id="CHEBI:456216"/>
    </reaction>
</comment>
<evidence type="ECO:0000256" key="16">
    <source>
        <dbReference type="ARBA" id="ARBA00047352"/>
    </source>
</evidence>
<evidence type="ECO:0000256" key="19">
    <source>
        <dbReference type="ARBA" id="ARBA00048804"/>
    </source>
</evidence>
<gene>
    <name evidence="26" type="ORF">APTSU1_000325900</name>
</gene>
<evidence type="ECO:0000256" key="24">
    <source>
        <dbReference type="RuleBase" id="RU000488"/>
    </source>
</evidence>
<evidence type="ECO:0000256" key="10">
    <source>
        <dbReference type="ARBA" id="ARBA00023136"/>
    </source>
</evidence>
<protein>
    <submittedName>
        <fullName evidence="26">Solute carrier family 25, member 54</fullName>
    </submittedName>
</protein>
<dbReference type="SUPFAM" id="SSF47473">
    <property type="entry name" value="EF-hand"/>
    <property type="match status" value="1"/>
</dbReference>
<dbReference type="PRINTS" id="PR00926">
    <property type="entry name" value="MITOCARRIER"/>
</dbReference>
<evidence type="ECO:0000256" key="4">
    <source>
        <dbReference type="ARBA" id="ARBA00022449"/>
    </source>
</evidence>
<dbReference type="InterPro" id="IPR002048">
    <property type="entry name" value="EF_hand_dom"/>
</dbReference>
<name>A0ABQ0ELP5_APOSI</name>
<comment type="caution">
    <text evidence="26">The sequence shown here is derived from an EMBL/GenBank/DDBJ whole genome shotgun (WGS) entry which is preliminary data.</text>
</comment>
<dbReference type="Pfam" id="PF13499">
    <property type="entry name" value="EF-hand_7"/>
    <property type="match status" value="1"/>
</dbReference>
<evidence type="ECO:0000256" key="18">
    <source>
        <dbReference type="ARBA" id="ARBA00048433"/>
    </source>
</evidence>
<evidence type="ECO:0000256" key="3">
    <source>
        <dbReference type="ARBA" id="ARBA00022448"/>
    </source>
</evidence>
<evidence type="ECO:0000256" key="22">
    <source>
        <dbReference type="ARBA" id="ARBA00049234"/>
    </source>
</evidence>
<evidence type="ECO:0000256" key="8">
    <source>
        <dbReference type="ARBA" id="ARBA00022837"/>
    </source>
</evidence>
<dbReference type="Proteomes" id="UP001623349">
    <property type="component" value="Unassembled WGS sequence"/>
</dbReference>
<dbReference type="SMART" id="SM00054">
    <property type="entry name" value="EFh"/>
    <property type="match status" value="4"/>
</dbReference>
<evidence type="ECO:0000256" key="9">
    <source>
        <dbReference type="ARBA" id="ARBA00022989"/>
    </source>
</evidence>
<dbReference type="InterPro" id="IPR002067">
    <property type="entry name" value="MCP"/>
</dbReference>
<evidence type="ECO:0000256" key="5">
    <source>
        <dbReference type="ARBA" id="ARBA00022692"/>
    </source>
</evidence>
<feature type="domain" description="EF-hand" evidence="25">
    <location>
        <begin position="19"/>
        <end position="54"/>
    </location>
</feature>
<dbReference type="EMBL" id="BAAFST010000003">
    <property type="protein sequence ID" value="GAB1288029.1"/>
    <property type="molecule type" value="Genomic_DNA"/>
</dbReference>
<comment type="catalytic activity">
    <reaction evidence="13">
        <text>3'-AMP(in) + ADP(out) + H(+)(out) = 3'-AMP(out) + ADP(in) + H(+)(in)</text>
        <dbReference type="Rhea" id="RHEA:73679"/>
        <dbReference type="ChEBI" id="CHEBI:15378"/>
        <dbReference type="ChEBI" id="CHEBI:60880"/>
        <dbReference type="ChEBI" id="CHEBI:456216"/>
    </reaction>
</comment>
<evidence type="ECO:0000313" key="27">
    <source>
        <dbReference type="Proteomes" id="UP001623349"/>
    </source>
</evidence>
<dbReference type="PROSITE" id="PS00018">
    <property type="entry name" value="EF_HAND_1"/>
    <property type="match status" value="1"/>
</dbReference>
<keyword evidence="27" id="KW-1185">Reference proteome</keyword>
<comment type="catalytic activity">
    <reaction evidence="17">
        <text>phosphate(in) + ATP(out) + 2 H(+)(out) = phosphate(out) + ATP(in) + 2 H(+)(in)</text>
        <dbReference type="Rhea" id="RHEA:72035"/>
        <dbReference type="ChEBI" id="CHEBI:15378"/>
        <dbReference type="ChEBI" id="CHEBI:30616"/>
        <dbReference type="ChEBI" id="CHEBI:43474"/>
    </reaction>
</comment>
<dbReference type="Gene3D" id="1.50.40.10">
    <property type="entry name" value="Mitochondrial carrier domain"/>
    <property type="match status" value="1"/>
</dbReference>
<dbReference type="PANTHER" id="PTHR24089">
    <property type="entry name" value="SOLUTE CARRIER FAMILY 25"/>
    <property type="match status" value="1"/>
</dbReference>
<evidence type="ECO:0000256" key="13">
    <source>
        <dbReference type="ARBA" id="ARBA00036310"/>
    </source>
</evidence>
<dbReference type="InterPro" id="IPR018247">
    <property type="entry name" value="EF_Hand_1_Ca_BS"/>
</dbReference>
<dbReference type="Gene3D" id="1.10.238.10">
    <property type="entry name" value="EF-hand"/>
    <property type="match status" value="2"/>
</dbReference>
<keyword evidence="6" id="KW-0479">Metal-binding</keyword>
<keyword evidence="5 23" id="KW-0812">Transmembrane</keyword>
<evidence type="ECO:0000256" key="11">
    <source>
        <dbReference type="ARBA" id="ARBA00036282"/>
    </source>
</evidence>
<evidence type="ECO:0000313" key="26">
    <source>
        <dbReference type="EMBL" id="GAB1288029.1"/>
    </source>
</evidence>
<keyword evidence="8" id="KW-0106">Calcium</keyword>
<feature type="repeat" description="Solcar" evidence="23">
    <location>
        <begin position="198"/>
        <end position="284"/>
    </location>
</feature>
<proteinExistence type="inferred from homology"/>
<evidence type="ECO:0000256" key="7">
    <source>
        <dbReference type="ARBA" id="ARBA00022737"/>
    </source>
</evidence>
<evidence type="ECO:0000256" key="1">
    <source>
        <dbReference type="ARBA" id="ARBA00004448"/>
    </source>
</evidence>
<evidence type="ECO:0000256" key="6">
    <source>
        <dbReference type="ARBA" id="ARBA00022723"/>
    </source>
</evidence>
<comment type="catalytic activity">
    <reaction evidence="15">
        <text>AMP(out) + phosphate(in) = AMP(in) + phosphate(out)</text>
        <dbReference type="Rhea" id="RHEA:70259"/>
        <dbReference type="ChEBI" id="CHEBI:43474"/>
        <dbReference type="ChEBI" id="CHEBI:456215"/>
    </reaction>
</comment>
<feature type="domain" description="EF-hand" evidence="25">
    <location>
        <begin position="128"/>
        <end position="163"/>
    </location>
</feature>
<evidence type="ECO:0000256" key="17">
    <source>
        <dbReference type="ARBA" id="ARBA00048314"/>
    </source>
</evidence>
<comment type="subcellular location">
    <subcellularLocation>
        <location evidence="1">Mitochondrion inner membrane</location>
        <topology evidence="1">Multi-pass membrane protein</topology>
    </subcellularLocation>
</comment>
<reference evidence="26 27" key="1">
    <citation type="submission" date="2024-08" db="EMBL/GenBank/DDBJ databases">
        <title>The draft genome of Apodemus speciosus.</title>
        <authorList>
            <person name="Nabeshima K."/>
            <person name="Suzuki S."/>
            <person name="Onuma M."/>
        </authorList>
    </citation>
    <scope>NUCLEOTIDE SEQUENCE [LARGE SCALE GENOMIC DNA]</scope>
    <source>
        <strain evidence="26">IB14-021</strain>
    </source>
</reference>
<evidence type="ECO:0000256" key="14">
    <source>
        <dbReference type="ARBA" id="ARBA00036630"/>
    </source>
</evidence>
<feature type="repeat" description="Solcar" evidence="23">
    <location>
        <begin position="292"/>
        <end position="377"/>
    </location>
</feature>
<comment type="catalytic activity">
    <reaction evidence="18">
        <text>dAMP(in) + ADP(out) + H(+)(out) = dAMP(out) + ADP(in) + H(+)(in)</text>
        <dbReference type="Rhea" id="RHEA:73675"/>
        <dbReference type="ChEBI" id="CHEBI:15378"/>
        <dbReference type="ChEBI" id="CHEBI:58245"/>
        <dbReference type="ChEBI" id="CHEBI:456216"/>
    </reaction>
</comment>
<evidence type="ECO:0000259" key="25">
    <source>
        <dbReference type="PROSITE" id="PS50222"/>
    </source>
</evidence>
<evidence type="ECO:0000256" key="21">
    <source>
        <dbReference type="ARBA" id="ARBA00048971"/>
    </source>
</evidence>
<comment type="catalytic activity">
    <reaction evidence="20">
        <text>dADP(out) + phosphate(in) + H(+)(out) = dADP(in) + phosphate(out) + H(+)(in)</text>
        <dbReference type="Rhea" id="RHEA:73695"/>
        <dbReference type="ChEBI" id="CHEBI:15378"/>
        <dbReference type="ChEBI" id="CHEBI:43474"/>
        <dbReference type="ChEBI" id="CHEBI:57667"/>
    </reaction>
</comment>
<feature type="repeat" description="Solcar" evidence="23">
    <location>
        <begin position="380"/>
        <end position="454"/>
    </location>
</feature>
<dbReference type="InterPro" id="IPR018108">
    <property type="entry name" value="MCP_transmembrane"/>
</dbReference>
<dbReference type="InterPro" id="IPR011992">
    <property type="entry name" value="EF-hand-dom_pair"/>
</dbReference>
<feature type="domain" description="EF-hand" evidence="25">
    <location>
        <begin position="61"/>
        <end position="90"/>
    </location>
</feature>
<keyword evidence="9" id="KW-1133">Transmembrane helix</keyword>
<dbReference type="InterPro" id="IPR023395">
    <property type="entry name" value="MCP_dom_sf"/>
</dbReference>
<comment type="catalytic activity">
    <reaction evidence="12">
        <text>3'-AMP(out) + phosphate(in) = 3'-AMP(in) + phosphate(out)</text>
        <dbReference type="Rhea" id="RHEA:73691"/>
        <dbReference type="ChEBI" id="CHEBI:43474"/>
        <dbReference type="ChEBI" id="CHEBI:60880"/>
    </reaction>
</comment>
<keyword evidence="3 24" id="KW-0813">Transport</keyword>
<evidence type="ECO:0000256" key="20">
    <source>
        <dbReference type="ARBA" id="ARBA00048844"/>
    </source>
</evidence>
<sequence>MLRWLQDFLLPSQACQGDYNPLVYEILFEDLDRNGDGVVDILELREGLKHWSSSFGIDPEKEIFKDADANADSGLDFEEFVQYLQDHEKKMKLAFKSLDKNDDGNTGIKGVIDASEVVAAVRSLGIHISLSQANGILKSMDSDGSMTVDWDEWRDYFFLHPAKNITDIIRFWKHSTIIDIGESISIPDEFTEQEKKSGEWWKRLVAAGIASAITRTCAAPLDRLKVTMQVKSSKLTKMGLVHVFKRMVKEGGFFSLWRGNGVNVFKIAPETVIKIGAYEQYKKLLSFEDAHLGVLQRLIAGCMAGATSQTCVYPMEVIKTRLILGKTGEYSGIIDCGRKLLKREGIQAFSKGYVPNLLSIIPYAGLDLTIFELLKNYWLEHYAGNSVNPGIIIVLCCSTAVKVEKETIRMMQLIREIYTKEGKKGFFRGLTPNVLKLLPAVGIGCVAHEQVKFLFGLT</sequence>
<accession>A0ABQ0ELP5</accession>
<keyword evidence="10 23" id="KW-0472">Membrane</keyword>
<evidence type="ECO:0000256" key="15">
    <source>
        <dbReference type="ARBA" id="ARBA00036908"/>
    </source>
</evidence>
<comment type="catalytic activity">
    <reaction evidence="16">
        <text>ADP(out) + phosphate(in) + H(+)(out) = ADP(in) + phosphate(out) + H(+)(in)</text>
        <dbReference type="Rhea" id="RHEA:65844"/>
        <dbReference type="ChEBI" id="CHEBI:15378"/>
        <dbReference type="ChEBI" id="CHEBI:43474"/>
        <dbReference type="ChEBI" id="CHEBI:456216"/>
    </reaction>
</comment>
<comment type="catalytic activity">
    <reaction evidence="11">
        <text>dAMP(out) + phosphate(in) = dAMP(in) + phosphate(out)</text>
        <dbReference type="Rhea" id="RHEA:73687"/>
        <dbReference type="ChEBI" id="CHEBI:43474"/>
        <dbReference type="ChEBI" id="CHEBI:58245"/>
    </reaction>
</comment>
<comment type="catalytic activity">
    <reaction evidence="21">
        <text>Mg(2+)(out) + phosphate(in) + ATP(out) = Mg(2+)(in) + phosphate(out) + ATP(in)</text>
        <dbReference type="Rhea" id="RHEA:65840"/>
        <dbReference type="ChEBI" id="CHEBI:18420"/>
        <dbReference type="ChEBI" id="CHEBI:30616"/>
        <dbReference type="ChEBI" id="CHEBI:43474"/>
    </reaction>
</comment>
<evidence type="ECO:0000256" key="23">
    <source>
        <dbReference type="PROSITE-ProRule" id="PRU00282"/>
    </source>
</evidence>